<sequence>MTTAKFALEDTVPLPNSEVRMPRLGFGVYQIRGDACLQSCLAALRAGYRHIDSAQLYRNEAEVREAIRRFGLDRSQVFVTSKIRFPESTPDKTYRFCLKSVRRLGGEAEDAYVDLFLVHIPYRGFEERKVMWQALERLLEEKKARAIGVSNYSVEHIEEMKAYAKVWPPHVNQILLHPWNQQREVDVYCKKHGIVVQAFSPLVRAEKLDDPTLKVVAERYGKTPAQVLIRYSLQKGWVPLPKSAKEARIKENADVYDFEISSGDMDLLDSLDPTPHTTEQEE</sequence>
<evidence type="ECO:0000256" key="2">
    <source>
        <dbReference type="ARBA" id="ARBA00023002"/>
    </source>
</evidence>
<dbReference type="Proteomes" id="UP000319257">
    <property type="component" value="Unassembled WGS sequence"/>
</dbReference>
<dbReference type="PANTHER" id="PTHR43827">
    <property type="entry name" value="2,5-DIKETO-D-GLUCONIC ACID REDUCTASE"/>
    <property type="match status" value="1"/>
</dbReference>
<name>A0A507AXP9_9PEZI</name>
<organism evidence="7 8">
    <name type="scientific">Thyridium curvatum</name>
    <dbReference type="NCBI Taxonomy" id="1093900"/>
    <lineage>
        <taxon>Eukaryota</taxon>
        <taxon>Fungi</taxon>
        <taxon>Dikarya</taxon>
        <taxon>Ascomycota</taxon>
        <taxon>Pezizomycotina</taxon>
        <taxon>Sordariomycetes</taxon>
        <taxon>Sordariomycetidae</taxon>
        <taxon>Thyridiales</taxon>
        <taxon>Thyridiaceae</taxon>
        <taxon>Thyridium</taxon>
    </lineage>
</organism>
<dbReference type="Pfam" id="PF00248">
    <property type="entry name" value="Aldo_ket_red"/>
    <property type="match status" value="1"/>
</dbReference>
<dbReference type="PANTHER" id="PTHR43827:SF13">
    <property type="entry name" value="ALDO_KETO REDUCTASE FAMILY PROTEIN"/>
    <property type="match status" value="1"/>
</dbReference>
<dbReference type="InterPro" id="IPR020471">
    <property type="entry name" value="AKR"/>
</dbReference>
<evidence type="ECO:0000313" key="8">
    <source>
        <dbReference type="Proteomes" id="UP000319257"/>
    </source>
</evidence>
<feature type="site" description="Lowers pKa of active site Tyr" evidence="5">
    <location>
        <position position="82"/>
    </location>
</feature>
<feature type="domain" description="NADP-dependent oxidoreductase" evidence="6">
    <location>
        <begin position="40"/>
        <end position="272"/>
    </location>
</feature>
<keyword evidence="8" id="KW-1185">Reference proteome</keyword>
<dbReference type="PIRSF" id="PIRSF000097">
    <property type="entry name" value="AKR"/>
    <property type="match status" value="1"/>
</dbReference>
<dbReference type="FunCoup" id="A0A507AXP9">
    <property type="interactions" value="122"/>
</dbReference>
<dbReference type="InterPro" id="IPR023210">
    <property type="entry name" value="NADP_OxRdtase_dom"/>
</dbReference>
<dbReference type="SUPFAM" id="SSF51430">
    <property type="entry name" value="NAD(P)-linked oxidoreductase"/>
    <property type="match status" value="1"/>
</dbReference>
<dbReference type="RefSeq" id="XP_030991480.1">
    <property type="nucleotide sequence ID" value="XM_031143872.1"/>
</dbReference>
<dbReference type="InterPro" id="IPR018170">
    <property type="entry name" value="Aldo/ket_reductase_CS"/>
</dbReference>
<dbReference type="STRING" id="1093900.A0A507AXP9"/>
<dbReference type="OrthoDB" id="416253at2759"/>
<dbReference type="CDD" id="cd19071">
    <property type="entry name" value="AKR_AKR1-5-like"/>
    <property type="match status" value="1"/>
</dbReference>
<comment type="caution">
    <text evidence="7">The sequence shown here is derived from an EMBL/GenBank/DDBJ whole genome shotgun (WGS) entry which is preliminary data.</text>
</comment>
<reference evidence="7 8" key="1">
    <citation type="submission" date="2019-06" db="EMBL/GenBank/DDBJ databases">
        <title>Draft genome sequence of the filamentous fungus Phialemoniopsis curvata isolated from diesel fuel.</title>
        <authorList>
            <person name="Varaljay V.A."/>
            <person name="Lyon W.J."/>
            <person name="Crouch A.L."/>
            <person name="Drake C.E."/>
            <person name="Hollomon J.M."/>
            <person name="Nadeau L.J."/>
            <person name="Nunn H.S."/>
            <person name="Stevenson B.S."/>
            <person name="Bojanowski C.L."/>
            <person name="Crookes-Goodson W.J."/>
        </authorList>
    </citation>
    <scope>NUCLEOTIDE SEQUENCE [LARGE SCALE GENOMIC DNA]</scope>
    <source>
        <strain evidence="7 8">D216</strain>
    </source>
</reference>
<dbReference type="AlphaFoldDB" id="A0A507AXP9"/>
<comment type="similarity">
    <text evidence="1">Belongs to the aldo/keto reductase family.</text>
</comment>
<evidence type="ECO:0000256" key="5">
    <source>
        <dbReference type="PIRSR" id="PIRSR000097-3"/>
    </source>
</evidence>
<evidence type="ECO:0000256" key="1">
    <source>
        <dbReference type="ARBA" id="ARBA00007905"/>
    </source>
</evidence>
<dbReference type="GO" id="GO:0016491">
    <property type="term" value="F:oxidoreductase activity"/>
    <property type="evidence" value="ECO:0007669"/>
    <property type="project" value="UniProtKB-KW"/>
</dbReference>
<dbReference type="InterPro" id="IPR036812">
    <property type="entry name" value="NAD(P)_OxRdtase_dom_sf"/>
</dbReference>
<dbReference type="EMBL" id="SKBQ01000062">
    <property type="protein sequence ID" value="TPX09769.1"/>
    <property type="molecule type" value="Genomic_DNA"/>
</dbReference>
<feature type="active site" description="Proton donor" evidence="3">
    <location>
        <position position="57"/>
    </location>
</feature>
<dbReference type="PROSITE" id="PS00062">
    <property type="entry name" value="ALDOKETO_REDUCTASE_2"/>
    <property type="match status" value="1"/>
</dbReference>
<evidence type="ECO:0000256" key="4">
    <source>
        <dbReference type="PIRSR" id="PIRSR000097-2"/>
    </source>
</evidence>
<accession>A0A507AXP9</accession>
<keyword evidence="2" id="KW-0560">Oxidoreductase</keyword>
<dbReference type="PRINTS" id="PR00069">
    <property type="entry name" value="ALDKETRDTASE"/>
</dbReference>
<gene>
    <name evidence="7" type="ORF">E0L32_008960</name>
</gene>
<evidence type="ECO:0000256" key="3">
    <source>
        <dbReference type="PIRSR" id="PIRSR000097-1"/>
    </source>
</evidence>
<evidence type="ECO:0000313" key="7">
    <source>
        <dbReference type="EMBL" id="TPX09769.1"/>
    </source>
</evidence>
<dbReference type="GeneID" id="41976407"/>
<dbReference type="InParanoid" id="A0A507AXP9"/>
<dbReference type="Gene3D" id="3.20.20.100">
    <property type="entry name" value="NADP-dependent oxidoreductase domain"/>
    <property type="match status" value="1"/>
</dbReference>
<proteinExistence type="inferred from homology"/>
<protein>
    <recommendedName>
        <fullName evidence="6">NADP-dependent oxidoreductase domain-containing protein</fullName>
    </recommendedName>
</protein>
<dbReference type="PROSITE" id="PS00063">
    <property type="entry name" value="ALDOKETO_REDUCTASE_3"/>
    <property type="match status" value="1"/>
</dbReference>
<evidence type="ECO:0000259" key="6">
    <source>
        <dbReference type="Pfam" id="PF00248"/>
    </source>
</evidence>
<feature type="binding site" evidence="4">
    <location>
        <position position="119"/>
    </location>
    <ligand>
        <name>substrate</name>
    </ligand>
</feature>
<dbReference type="FunFam" id="3.20.20.100:FF:000015">
    <property type="entry name" value="Oxidoreductase, aldo/keto reductase family"/>
    <property type="match status" value="1"/>
</dbReference>